<dbReference type="InterPro" id="IPR003594">
    <property type="entry name" value="HATPase_dom"/>
</dbReference>
<dbReference type="PANTHER" id="PTHR43547">
    <property type="entry name" value="TWO-COMPONENT HISTIDINE KINASE"/>
    <property type="match status" value="1"/>
</dbReference>
<sequence length="371" mass="40109">MSAVLIVDDSPADRALFRTLLSRAGHTVHEVARGGDALAKAREVRPHAIVLDVNLPDMDGHSVCRAIRADPEFAGMPVLMLTVRDNDNDVLTGLNAGADDYVTKDSPGEIFLARISRLIQYRQMATVAALNEHLVQVGRLLAGIVHEIRGPLSVIRGSAELMKYQLKPDDPHLQWLDPILRNAQVLQIRLEHLMATVRSGPPMVVLVDLPPLVRESTDLFLKGTDPRASHVGIETIVPDRVPPVRADAGRLLQVFLNLLGNAYEAILASGQGGQITVRVEPVCDQGVEWVRVEVSDNGPGIPESLLERIFEPFFTTKESGSGYGLYLASEILKEQGGRLTASNTPGGGACFAVWLPQAVMPATIRSGQGAS</sequence>
<dbReference type="CDD" id="cd00075">
    <property type="entry name" value="HATPase"/>
    <property type="match status" value="1"/>
</dbReference>
<evidence type="ECO:0000259" key="5">
    <source>
        <dbReference type="PROSITE" id="PS50109"/>
    </source>
</evidence>
<keyword evidence="7" id="KW-0067">ATP-binding</keyword>
<evidence type="ECO:0000256" key="4">
    <source>
        <dbReference type="PROSITE-ProRule" id="PRU00169"/>
    </source>
</evidence>
<dbReference type="Pfam" id="PF00072">
    <property type="entry name" value="Response_reg"/>
    <property type="match status" value="1"/>
</dbReference>
<evidence type="ECO:0000256" key="1">
    <source>
        <dbReference type="ARBA" id="ARBA00000085"/>
    </source>
</evidence>
<accession>A0AAU7CC00</accession>
<organism evidence="7">
    <name type="scientific">Singulisphaera sp. Ch08</name>
    <dbReference type="NCBI Taxonomy" id="3120278"/>
    <lineage>
        <taxon>Bacteria</taxon>
        <taxon>Pseudomonadati</taxon>
        <taxon>Planctomycetota</taxon>
        <taxon>Planctomycetia</taxon>
        <taxon>Isosphaerales</taxon>
        <taxon>Isosphaeraceae</taxon>
        <taxon>Singulisphaera</taxon>
    </lineage>
</organism>
<keyword evidence="7" id="KW-0547">Nucleotide-binding</keyword>
<dbReference type="PRINTS" id="PR00344">
    <property type="entry name" value="BCTRLSENSOR"/>
</dbReference>
<dbReference type="Gene3D" id="3.30.565.10">
    <property type="entry name" value="Histidine kinase-like ATPase, C-terminal domain"/>
    <property type="match status" value="1"/>
</dbReference>
<feature type="domain" description="Histidine kinase" evidence="5">
    <location>
        <begin position="143"/>
        <end position="359"/>
    </location>
</feature>
<dbReference type="RefSeq" id="WP_406695492.1">
    <property type="nucleotide sequence ID" value="NZ_CP155447.1"/>
</dbReference>
<dbReference type="InterPro" id="IPR036097">
    <property type="entry name" value="HisK_dim/P_sf"/>
</dbReference>
<dbReference type="Gene3D" id="1.10.287.130">
    <property type="match status" value="1"/>
</dbReference>
<dbReference type="InterPro" id="IPR003661">
    <property type="entry name" value="HisK_dim/P_dom"/>
</dbReference>
<dbReference type="EC" id="2.7.13.3" evidence="2"/>
<dbReference type="InterPro" id="IPR036890">
    <property type="entry name" value="HATPase_C_sf"/>
</dbReference>
<evidence type="ECO:0000313" key="7">
    <source>
        <dbReference type="EMBL" id="XBH02751.1"/>
    </source>
</evidence>
<dbReference type="InterPro" id="IPR005467">
    <property type="entry name" value="His_kinase_dom"/>
</dbReference>
<protein>
    <recommendedName>
        <fullName evidence="2">histidine kinase</fullName>
        <ecNumber evidence="2">2.7.13.3</ecNumber>
    </recommendedName>
</protein>
<dbReference type="InterPro" id="IPR001789">
    <property type="entry name" value="Sig_transdc_resp-reg_receiver"/>
</dbReference>
<dbReference type="SUPFAM" id="SSF47384">
    <property type="entry name" value="Homodimeric domain of signal transducing histidine kinase"/>
    <property type="match status" value="1"/>
</dbReference>
<dbReference type="PANTHER" id="PTHR43547:SF2">
    <property type="entry name" value="HYBRID SIGNAL TRANSDUCTION HISTIDINE KINASE C"/>
    <property type="match status" value="1"/>
</dbReference>
<dbReference type="SMART" id="SM00387">
    <property type="entry name" value="HATPase_c"/>
    <property type="match status" value="1"/>
</dbReference>
<name>A0AAU7CC00_9BACT</name>
<feature type="modified residue" description="4-aspartylphosphate" evidence="4">
    <location>
        <position position="52"/>
    </location>
</feature>
<dbReference type="CDD" id="cd17574">
    <property type="entry name" value="REC_OmpR"/>
    <property type="match status" value="1"/>
</dbReference>
<dbReference type="InterPro" id="IPR011006">
    <property type="entry name" value="CheY-like_superfamily"/>
</dbReference>
<dbReference type="PROSITE" id="PS50109">
    <property type="entry name" value="HIS_KIN"/>
    <property type="match status" value="1"/>
</dbReference>
<dbReference type="SUPFAM" id="SSF52172">
    <property type="entry name" value="CheY-like"/>
    <property type="match status" value="1"/>
</dbReference>
<reference evidence="7" key="1">
    <citation type="submission" date="2024-05" db="EMBL/GenBank/DDBJ databases">
        <title>Planctomycetes of the genus Singulisphaera possess chitinolytic capabilities.</title>
        <authorList>
            <person name="Ivanova A."/>
        </authorList>
    </citation>
    <scope>NUCLEOTIDE SEQUENCE</scope>
    <source>
        <strain evidence="7">Ch08T</strain>
    </source>
</reference>
<gene>
    <name evidence="7" type="ORF">V5E97_31185</name>
</gene>
<dbReference type="InterPro" id="IPR004358">
    <property type="entry name" value="Sig_transdc_His_kin-like_C"/>
</dbReference>
<dbReference type="Pfam" id="PF02518">
    <property type="entry name" value="HATPase_c"/>
    <property type="match status" value="1"/>
</dbReference>
<dbReference type="PROSITE" id="PS50110">
    <property type="entry name" value="RESPONSE_REGULATORY"/>
    <property type="match status" value="1"/>
</dbReference>
<dbReference type="Pfam" id="PF00512">
    <property type="entry name" value="HisKA"/>
    <property type="match status" value="1"/>
</dbReference>
<evidence type="ECO:0000256" key="2">
    <source>
        <dbReference type="ARBA" id="ARBA00012438"/>
    </source>
</evidence>
<comment type="catalytic activity">
    <reaction evidence="1">
        <text>ATP + protein L-histidine = ADP + protein N-phospho-L-histidine.</text>
        <dbReference type="EC" id="2.7.13.3"/>
    </reaction>
</comment>
<evidence type="ECO:0000256" key="3">
    <source>
        <dbReference type="ARBA" id="ARBA00022553"/>
    </source>
</evidence>
<dbReference type="SUPFAM" id="SSF55874">
    <property type="entry name" value="ATPase domain of HSP90 chaperone/DNA topoisomerase II/histidine kinase"/>
    <property type="match status" value="1"/>
</dbReference>
<dbReference type="CDD" id="cd00082">
    <property type="entry name" value="HisKA"/>
    <property type="match status" value="1"/>
</dbReference>
<dbReference type="EMBL" id="CP155447">
    <property type="protein sequence ID" value="XBH02751.1"/>
    <property type="molecule type" value="Genomic_DNA"/>
</dbReference>
<dbReference type="GO" id="GO:0005524">
    <property type="term" value="F:ATP binding"/>
    <property type="evidence" value="ECO:0007669"/>
    <property type="project" value="UniProtKB-KW"/>
</dbReference>
<keyword evidence="3 4" id="KW-0597">Phosphoprotein</keyword>
<evidence type="ECO:0000259" key="6">
    <source>
        <dbReference type="PROSITE" id="PS50110"/>
    </source>
</evidence>
<dbReference type="GO" id="GO:0000155">
    <property type="term" value="F:phosphorelay sensor kinase activity"/>
    <property type="evidence" value="ECO:0007669"/>
    <property type="project" value="InterPro"/>
</dbReference>
<dbReference type="AlphaFoldDB" id="A0AAU7CC00"/>
<dbReference type="SMART" id="SM00388">
    <property type="entry name" value="HisKA"/>
    <property type="match status" value="1"/>
</dbReference>
<feature type="domain" description="Response regulatory" evidence="6">
    <location>
        <begin position="3"/>
        <end position="119"/>
    </location>
</feature>
<dbReference type="Gene3D" id="3.40.50.2300">
    <property type="match status" value="1"/>
</dbReference>
<dbReference type="SMART" id="SM00448">
    <property type="entry name" value="REC"/>
    <property type="match status" value="1"/>
</dbReference>
<proteinExistence type="predicted"/>